<feature type="region of interest" description="Disordered" evidence="1">
    <location>
        <begin position="1"/>
        <end position="28"/>
    </location>
</feature>
<dbReference type="GO" id="GO:0044550">
    <property type="term" value="P:secondary metabolite biosynthetic process"/>
    <property type="evidence" value="ECO:0007669"/>
    <property type="project" value="TreeGrafter"/>
</dbReference>
<dbReference type="InterPro" id="IPR010071">
    <property type="entry name" value="AA_adenyl_dom"/>
</dbReference>
<evidence type="ECO:0000313" key="4">
    <source>
        <dbReference type="Proteomes" id="UP000410984"/>
    </source>
</evidence>
<dbReference type="GO" id="GO:0005737">
    <property type="term" value="C:cytoplasm"/>
    <property type="evidence" value="ECO:0007669"/>
    <property type="project" value="TreeGrafter"/>
</dbReference>
<dbReference type="GO" id="GO:0031177">
    <property type="term" value="F:phosphopantetheine binding"/>
    <property type="evidence" value="ECO:0007669"/>
    <property type="project" value="TreeGrafter"/>
</dbReference>
<gene>
    <name evidence="3" type="primary">lgrB</name>
    <name evidence="3" type="ORF">MET9862_05266</name>
</gene>
<evidence type="ECO:0000256" key="1">
    <source>
        <dbReference type="SAM" id="MobiDB-lite"/>
    </source>
</evidence>
<protein>
    <submittedName>
        <fullName evidence="3">Linear gramicidin synthase subunit B</fullName>
    </submittedName>
</protein>
<proteinExistence type="predicted"/>
<reference evidence="3 4" key="1">
    <citation type="submission" date="2019-06" db="EMBL/GenBank/DDBJ databases">
        <authorList>
            <person name="Rodrigo-Torres L."/>
            <person name="Arahal R. D."/>
            <person name="Lucena T."/>
        </authorList>
    </citation>
    <scope>NUCLEOTIDE SEQUENCE [LARGE SCALE GENOMIC DNA]</scope>
    <source>
        <strain evidence="3 4">SB0023/3</strain>
    </source>
</reference>
<dbReference type="PROSITE" id="PS00455">
    <property type="entry name" value="AMP_BINDING"/>
    <property type="match status" value="1"/>
</dbReference>
<dbReference type="Pfam" id="PF00501">
    <property type="entry name" value="AMP-binding"/>
    <property type="match status" value="1"/>
</dbReference>
<accession>A0A509EN00</accession>
<dbReference type="Gene3D" id="3.30.300.30">
    <property type="match status" value="1"/>
</dbReference>
<dbReference type="Gene3D" id="3.40.50.12780">
    <property type="entry name" value="N-terminal domain of ligase-like"/>
    <property type="match status" value="1"/>
</dbReference>
<dbReference type="EMBL" id="CABFPH010000141">
    <property type="protein sequence ID" value="VUD74633.1"/>
    <property type="molecule type" value="Genomic_DNA"/>
</dbReference>
<dbReference type="Proteomes" id="UP000410984">
    <property type="component" value="Unassembled WGS sequence"/>
</dbReference>
<dbReference type="SUPFAM" id="SSF56801">
    <property type="entry name" value="Acetyl-CoA synthetase-like"/>
    <property type="match status" value="1"/>
</dbReference>
<dbReference type="RefSeq" id="WP_142585910.1">
    <property type="nucleotide sequence ID" value="NZ_CABFPH010000141.1"/>
</dbReference>
<sequence>MTSLSPLSRSGSPEAGRGGPAANAASDSAAASEETLTAALARSARLFPDRLALWARGETRTFAEFWDAAGTLAAALIAGGIRPNDRVAILSSRTVTAYTAIAAALRAAATYVPLNPRYPADRNRSILAASGARALIVDRRCAVQFADMLAAPPPDLAVVLAPERDTPRSAARTLFLAVDDLDAAAARRTAWPAPSPADRAYLLFTSGSTGAPKGVPITHANVGAYLAGVAAIAPVTPEDRLIQLVDLTFDLSAHDMFAAWTNGAAIVSVPENATPLAPRFVQELAVTQWLSVPSAIGIAHQAGILGEGSLPSLRASLFCGEAFPASLARLWARAAPNSAIHNLYGPTEATIAISHGPYRPDHPATVLPIGRPFAGQGMALFDDGGRPAAPGAVGEICLSGSQLTRGYWQQPGLDADKFLTVEGTRWYRTGDLGRMEAGDGLHFLGRVDHQIKIRGYRVETLEIEGALRAAAGRDLVAVLPLPAPEGGTAEGVVGFVAGAPLDTAAVLERLQGSLPDYMIPQALIVLDALPLNANGKVDLRALAGHPALADLRARSEGRRARRPAARPHASAASPLPPGTMTGTTS</sequence>
<feature type="domain" description="AMP-dependent synthetase/ligase" evidence="2">
    <location>
        <begin position="41"/>
        <end position="408"/>
    </location>
</feature>
<evidence type="ECO:0000313" key="3">
    <source>
        <dbReference type="EMBL" id="VUD74633.1"/>
    </source>
</evidence>
<dbReference type="OrthoDB" id="9803968at2"/>
<dbReference type="PANTHER" id="PTHR45527">
    <property type="entry name" value="NONRIBOSOMAL PEPTIDE SYNTHETASE"/>
    <property type="match status" value="1"/>
</dbReference>
<feature type="region of interest" description="Disordered" evidence="1">
    <location>
        <begin position="553"/>
        <end position="585"/>
    </location>
</feature>
<dbReference type="InterPro" id="IPR042099">
    <property type="entry name" value="ANL_N_sf"/>
</dbReference>
<dbReference type="GO" id="GO:0043041">
    <property type="term" value="P:amino acid activation for nonribosomal peptide biosynthetic process"/>
    <property type="evidence" value="ECO:0007669"/>
    <property type="project" value="TreeGrafter"/>
</dbReference>
<dbReference type="PANTHER" id="PTHR45527:SF1">
    <property type="entry name" value="FATTY ACID SYNTHASE"/>
    <property type="match status" value="1"/>
</dbReference>
<name>A0A509EN00_9HYPH</name>
<keyword evidence="4" id="KW-1185">Reference proteome</keyword>
<dbReference type="InterPro" id="IPR020845">
    <property type="entry name" value="AMP-binding_CS"/>
</dbReference>
<evidence type="ECO:0000259" key="2">
    <source>
        <dbReference type="Pfam" id="PF00501"/>
    </source>
</evidence>
<organism evidence="3 4">
    <name type="scientific">Methylobacterium symbioticum</name>
    <dbReference type="NCBI Taxonomy" id="2584084"/>
    <lineage>
        <taxon>Bacteria</taxon>
        <taxon>Pseudomonadati</taxon>
        <taxon>Pseudomonadota</taxon>
        <taxon>Alphaproteobacteria</taxon>
        <taxon>Hyphomicrobiales</taxon>
        <taxon>Methylobacteriaceae</taxon>
        <taxon>Methylobacterium</taxon>
    </lineage>
</organism>
<dbReference type="InterPro" id="IPR000873">
    <property type="entry name" value="AMP-dep_synth/lig_dom"/>
</dbReference>
<dbReference type="NCBIfam" id="TIGR01733">
    <property type="entry name" value="AA-adenyl-dom"/>
    <property type="match status" value="1"/>
</dbReference>
<dbReference type="InterPro" id="IPR045851">
    <property type="entry name" value="AMP-bd_C_sf"/>
</dbReference>
<feature type="compositionally biased region" description="Polar residues" evidence="1">
    <location>
        <begin position="1"/>
        <end position="11"/>
    </location>
</feature>
<dbReference type="AlphaFoldDB" id="A0A509EN00"/>